<gene>
    <name evidence="3" type="ORF">M501DRAFT_985925</name>
</gene>
<evidence type="ECO:0000313" key="4">
    <source>
        <dbReference type="Proteomes" id="UP000799429"/>
    </source>
</evidence>
<evidence type="ECO:0000256" key="1">
    <source>
        <dbReference type="SAM" id="Coils"/>
    </source>
</evidence>
<feature type="region of interest" description="Disordered" evidence="2">
    <location>
        <begin position="1"/>
        <end position="36"/>
    </location>
</feature>
<feature type="coiled-coil region" evidence="1">
    <location>
        <begin position="209"/>
        <end position="250"/>
    </location>
</feature>
<dbReference type="EMBL" id="MU006098">
    <property type="protein sequence ID" value="KAF2837692.1"/>
    <property type="molecule type" value="Genomic_DNA"/>
</dbReference>
<sequence length="584" mass="64903">MAASPAPKRRKSSPTKLIAVTTPGSQALARSPARRASYLSPTKASLARFNPNLLPTTTPPRGTFAYQPNLKEARKGPEGQVDEDRDGANAQLSLEITNDVPRTVENAKALGSPAATAVLPAQKDAGEETLIPPVLLYSSPRRLRLRRSMNSSASSQGLRSSPLRPIRQPTLRIPKVNSRVPGDAGDVENVEPNNTWTDGPGKLLFKPKATVVDEERRRKQKERESLREELEALEINVQLFERELMNLKTIVTNDVDSHDVRNLLALTNNANLLPTGHVPEQKTAPLSQLLSSFLPFSRPIPKYKLPPDLAPSPALNPPQSHEAIDLENPIPYLRLFTLLTFTSSISHVSSSASSTHQTHKIQVTGPLNLLRSDLRMTIDTEIHKIASLEIIHLSTWAADELNPWLTVRAELKDVSSICWALDSYWTLCRKRAECWAKCEREFGQWIYGSDGPKVGRETKRGREAVVDNSDGDGEEVSGISTGDLSWSTNKQRPRMTRGELQRNVGKSVLAFRNRNTRLQVDWKIKLDWTGEAESHVKVSAAFPAVWHEADDRKDLSKVPATFDLLVQERGIYLAIKALVELLFS</sequence>
<keyword evidence="1" id="KW-0175">Coiled coil</keyword>
<dbReference type="Proteomes" id="UP000799429">
    <property type="component" value="Unassembled WGS sequence"/>
</dbReference>
<feature type="region of interest" description="Disordered" evidence="2">
    <location>
        <begin position="176"/>
        <end position="202"/>
    </location>
</feature>
<protein>
    <submittedName>
        <fullName evidence="3">Uncharacterized protein</fullName>
    </submittedName>
</protein>
<evidence type="ECO:0000313" key="3">
    <source>
        <dbReference type="EMBL" id="KAF2837692.1"/>
    </source>
</evidence>
<comment type="caution">
    <text evidence="3">The sequence shown here is derived from an EMBL/GenBank/DDBJ whole genome shotgun (WGS) entry which is preliminary data.</text>
</comment>
<dbReference type="AlphaFoldDB" id="A0A9P4S7U6"/>
<organism evidence="3 4">
    <name type="scientific">Patellaria atrata CBS 101060</name>
    <dbReference type="NCBI Taxonomy" id="1346257"/>
    <lineage>
        <taxon>Eukaryota</taxon>
        <taxon>Fungi</taxon>
        <taxon>Dikarya</taxon>
        <taxon>Ascomycota</taxon>
        <taxon>Pezizomycotina</taxon>
        <taxon>Dothideomycetes</taxon>
        <taxon>Dothideomycetes incertae sedis</taxon>
        <taxon>Patellariales</taxon>
        <taxon>Patellariaceae</taxon>
        <taxon>Patellaria</taxon>
    </lineage>
</organism>
<reference evidence="3" key="1">
    <citation type="journal article" date="2020" name="Stud. Mycol.">
        <title>101 Dothideomycetes genomes: a test case for predicting lifestyles and emergence of pathogens.</title>
        <authorList>
            <person name="Haridas S."/>
            <person name="Albert R."/>
            <person name="Binder M."/>
            <person name="Bloem J."/>
            <person name="Labutti K."/>
            <person name="Salamov A."/>
            <person name="Andreopoulos B."/>
            <person name="Baker S."/>
            <person name="Barry K."/>
            <person name="Bills G."/>
            <person name="Bluhm B."/>
            <person name="Cannon C."/>
            <person name="Castanera R."/>
            <person name="Culley D."/>
            <person name="Daum C."/>
            <person name="Ezra D."/>
            <person name="Gonzalez J."/>
            <person name="Henrissat B."/>
            <person name="Kuo A."/>
            <person name="Liang C."/>
            <person name="Lipzen A."/>
            <person name="Lutzoni F."/>
            <person name="Magnuson J."/>
            <person name="Mondo S."/>
            <person name="Nolan M."/>
            <person name="Ohm R."/>
            <person name="Pangilinan J."/>
            <person name="Park H.-J."/>
            <person name="Ramirez L."/>
            <person name="Alfaro M."/>
            <person name="Sun H."/>
            <person name="Tritt A."/>
            <person name="Yoshinaga Y."/>
            <person name="Zwiers L.-H."/>
            <person name="Turgeon B."/>
            <person name="Goodwin S."/>
            <person name="Spatafora J."/>
            <person name="Crous P."/>
            <person name="Grigoriev I."/>
        </authorList>
    </citation>
    <scope>NUCLEOTIDE SEQUENCE</scope>
    <source>
        <strain evidence="3">CBS 101060</strain>
    </source>
</reference>
<evidence type="ECO:0000256" key="2">
    <source>
        <dbReference type="SAM" id="MobiDB-lite"/>
    </source>
</evidence>
<proteinExistence type="predicted"/>
<accession>A0A9P4S7U6</accession>
<name>A0A9P4S7U6_9PEZI</name>
<keyword evidence="4" id="KW-1185">Reference proteome</keyword>
<dbReference type="OrthoDB" id="4160836at2759"/>